<keyword evidence="1 5" id="KW-0479">Metal-binding</keyword>
<dbReference type="GeneID" id="24922583"/>
<dbReference type="PROSITE" id="PS51188">
    <property type="entry name" value="ZF_CR"/>
    <property type="match status" value="1"/>
</dbReference>
<dbReference type="CDD" id="cd10719">
    <property type="entry name" value="DnaJ_zf"/>
    <property type="match status" value="1"/>
</dbReference>
<proteinExistence type="predicted"/>
<dbReference type="Pfam" id="PF00684">
    <property type="entry name" value="DnaJ_CXXCXGXG"/>
    <property type="match status" value="1"/>
</dbReference>
<dbReference type="OrthoDB" id="550424at2759"/>
<gene>
    <name evidence="7" type="ORF">GSBLH_T00006459001</name>
</gene>
<feature type="zinc finger region" description="CR-type" evidence="5">
    <location>
        <begin position="84"/>
        <end position="169"/>
    </location>
</feature>
<reference evidence="7" key="1">
    <citation type="submission" date="2010-02" db="EMBL/GenBank/DDBJ databases">
        <title>Sequencing and annotation of the Blastocystis hominis genome.</title>
        <authorList>
            <person name="Wincker P."/>
        </authorList>
    </citation>
    <scope>NUCLEOTIDE SEQUENCE</scope>
    <source>
        <strain evidence="7">Singapore isolate B</strain>
    </source>
</reference>
<dbReference type="Gene3D" id="2.60.260.20">
    <property type="entry name" value="Urease metallochaperone UreE, N-terminal domain"/>
    <property type="match status" value="1"/>
</dbReference>
<evidence type="ECO:0000313" key="7">
    <source>
        <dbReference type="EMBL" id="CBK22515.2"/>
    </source>
</evidence>
<dbReference type="InterPro" id="IPR036869">
    <property type="entry name" value="J_dom_sf"/>
</dbReference>
<dbReference type="GO" id="GO:0008270">
    <property type="term" value="F:zinc ion binding"/>
    <property type="evidence" value="ECO:0007669"/>
    <property type="project" value="UniProtKB-KW"/>
</dbReference>
<dbReference type="FunFam" id="2.10.230.10:FF:000001">
    <property type="entry name" value="DnaJ subfamily A member 2"/>
    <property type="match status" value="1"/>
</dbReference>
<feature type="domain" description="CR-type" evidence="6">
    <location>
        <begin position="84"/>
        <end position="169"/>
    </location>
</feature>
<dbReference type="PANTHER" id="PTHR43888">
    <property type="entry name" value="DNAJ-LIKE-2, ISOFORM A-RELATED"/>
    <property type="match status" value="1"/>
</dbReference>
<dbReference type="RefSeq" id="XP_012896563.1">
    <property type="nucleotide sequence ID" value="XM_013041109.1"/>
</dbReference>
<dbReference type="EMBL" id="FN668650">
    <property type="protein sequence ID" value="CBK22515.2"/>
    <property type="molecule type" value="Genomic_DNA"/>
</dbReference>
<dbReference type="SUPFAM" id="SSF46565">
    <property type="entry name" value="Chaperone J-domain"/>
    <property type="match status" value="1"/>
</dbReference>
<keyword evidence="2" id="KW-0677">Repeat</keyword>
<dbReference type="Gene3D" id="2.10.230.10">
    <property type="entry name" value="Heat shock protein DnaJ, cysteine-rich domain"/>
    <property type="match status" value="1"/>
</dbReference>
<dbReference type="Proteomes" id="UP000008312">
    <property type="component" value="Unassembled WGS sequence"/>
</dbReference>
<keyword evidence="8" id="KW-1185">Reference proteome</keyword>
<dbReference type="GO" id="GO:0030544">
    <property type="term" value="F:Hsp70 protein binding"/>
    <property type="evidence" value="ECO:0007669"/>
    <property type="project" value="InterPro"/>
</dbReference>
<name>D8M3P2_BLAHO</name>
<keyword evidence="4 5" id="KW-0862">Zinc</keyword>
<evidence type="ECO:0000256" key="3">
    <source>
        <dbReference type="ARBA" id="ARBA00022771"/>
    </source>
</evidence>
<dbReference type="GO" id="GO:0006457">
    <property type="term" value="P:protein folding"/>
    <property type="evidence" value="ECO:0007669"/>
    <property type="project" value="InterPro"/>
</dbReference>
<dbReference type="SUPFAM" id="SSF57938">
    <property type="entry name" value="DnaJ/Hsp40 cysteine-rich domain"/>
    <property type="match status" value="1"/>
</dbReference>
<keyword evidence="3 5" id="KW-0863">Zinc-finger</keyword>
<evidence type="ECO:0000256" key="4">
    <source>
        <dbReference type="ARBA" id="ARBA00022833"/>
    </source>
</evidence>
<dbReference type="InterPro" id="IPR001305">
    <property type="entry name" value="HSP_DnaJ_Cys-rich_dom"/>
</dbReference>
<accession>D8M3P2</accession>
<sequence>MVQIVKAYETLSDPDKKRTYDLVGAREGANKAIHKPAIFFSLLLSSLHRMYYRFEATFKPRLLAKAPAIMLTLPIPLSSLYEGIRSQTLYFNRTSICPHCRGTGVSTPEHVHVCPYCNGTGLREYCTVISREIGYSYSTVCSVCGGSGHLPNSEFSCSHCGGSGIKIIEDFVEVNMNGGIRSDYEISFRGVVQFKKTTMKHRETNSFYGEEATFL</sequence>
<dbReference type="InterPro" id="IPR036410">
    <property type="entry name" value="HSP_DnaJ_Cys-rich_dom_sf"/>
</dbReference>
<evidence type="ECO:0000259" key="6">
    <source>
        <dbReference type="PROSITE" id="PS51188"/>
    </source>
</evidence>
<evidence type="ECO:0000313" key="8">
    <source>
        <dbReference type="Proteomes" id="UP000008312"/>
    </source>
</evidence>
<evidence type="ECO:0000256" key="2">
    <source>
        <dbReference type="ARBA" id="ARBA00022737"/>
    </source>
</evidence>
<dbReference type="InterPro" id="IPR044713">
    <property type="entry name" value="DNJA1/2-like"/>
</dbReference>
<dbReference type="AlphaFoldDB" id="D8M3P2"/>
<evidence type="ECO:0000256" key="1">
    <source>
        <dbReference type="ARBA" id="ARBA00022723"/>
    </source>
</evidence>
<dbReference type="GO" id="GO:0051082">
    <property type="term" value="F:unfolded protein binding"/>
    <property type="evidence" value="ECO:0007669"/>
    <property type="project" value="InterPro"/>
</dbReference>
<protein>
    <recommendedName>
        <fullName evidence="6">CR-type domain-containing protein</fullName>
    </recommendedName>
</protein>
<organism evidence="7">
    <name type="scientific">Blastocystis hominis</name>
    <dbReference type="NCBI Taxonomy" id="12968"/>
    <lineage>
        <taxon>Eukaryota</taxon>
        <taxon>Sar</taxon>
        <taxon>Stramenopiles</taxon>
        <taxon>Bigyra</taxon>
        <taxon>Opalozoa</taxon>
        <taxon>Opalinata</taxon>
        <taxon>Blastocystidae</taxon>
        <taxon>Blastocystis</taxon>
    </lineage>
</organism>
<evidence type="ECO:0000256" key="5">
    <source>
        <dbReference type="PROSITE-ProRule" id="PRU00546"/>
    </source>
</evidence>
<dbReference type="InParanoid" id="D8M3P2"/>